<reference evidence="3" key="1">
    <citation type="submission" date="2015-03" db="EMBL/GenBank/DDBJ databases">
        <authorList>
            <consortium name="Pathogen Informatics"/>
            <person name="Murphy D."/>
        </authorList>
    </citation>
    <scope>NUCLEOTIDE SEQUENCE [LARGE SCALE GENOMIC DNA]</scope>
    <source>
        <strain evidence="3">IP6945</strain>
    </source>
</reference>
<protein>
    <submittedName>
        <fullName evidence="2">Cytochrome c biogenesis protein CcmA</fullName>
    </submittedName>
</protein>
<dbReference type="AlphaFoldDB" id="A0A0T9QF72"/>
<name>A0A0T9QF72_9GAMM</name>
<dbReference type="Gene3D" id="3.40.50.300">
    <property type="entry name" value="P-loop containing nucleotide triphosphate hydrolases"/>
    <property type="match status" value="1"/>
</dbReference>
<keyword evidence="3" id="KW-1185">Reference proteome</keyword>
<dbReference type="PANTHER" id="PTHR43581:SF2">
    <property type="entry name" value="EXCINUCLEASE ATPASE SUBUNIT"/>
    <property type="match status" value="1"/>
</dbReference>
<dbReference type="InterPro" id="IPR041685">
    <property type="entry name" value="AAA_GajA/Old/RecF-like"/>
</dbReference>
<gene>
    <name evidence="2" type="ORF">ERS008472_03177</name>
</gene>
<feature type="domain" description="Endonuclease GajA/Old nuclease/RecF-like AAA" evidence="1">
    <location>
        <begin position="1"/>
        <end position="404"/>
    </location>
</feature>
<proteinExistence type="predicted"/>
<dbReference type="InterPro" id="IPR051396">
    <property type="entry name" value="Bact_Antivir_Def_Nuclease"/>
</dbReference>
<dbReference type="InterPro" id="IPR027417">
    <property type="entry name" value="P-loop_NTPase"/>
</dbReference>
<accession>A0A0T9QF72</accession>
<evidence type="ECO:0000259" key="1">
    <source>
        <dbReference type="Pfam" id="PF13175"/>
    </source>
</evidence>
<dbReference type="Pfam" id="PF13175">
    <property type="entry name" value="AAA_15"/>
    <property type="match status" value="1"/>
</dbReference>
<dbReference type="EMBL" id="CQAW01000016">
    <property type="protein sequence ID" value="CNI08190.1"/>
    <property type="molecule type" value="Genomic_DNA"/>
</dbReference>
<evidence type="ECO:0000313" key="2">
    <source>
        <dbReference type="EMBL" id="CNI08190.1"/>
    </source>
</evidence>
<evidence type="ECO:0000313" key="3">
    <source>
        <dbReference type="Proteomes" id="UP000041882"/>
    </source>
</evidence>
<dbReference type="SUPFAM" id="SSF52540">
    <property type="entry name" value="P-loop containing nucleoside triphosphate hydrolases"/>
    <property type="match status" value="1"/>
</dbReference>
<organism evidence="2 3">
    <name type="scientific">Yersinia thracica</name>
    <dbReference type="NCBI Taxonomy" id="2890319"/>
    <lineage>
        <taxon>Bacteria</taxon>
        <taxon>Pseudomonadati</taxon>
        <taxon>Pseudomonadota</taxon>
        <taxon>Gammaproteobacteria</taxon>
        <taxon>Enterobacterales</taxon>
        <taxon>Yersiniaceae</taxon>
        <taxon>Yersinia</taxon>
    </lineage>
</organism>
<dbReference type="Proteomes" id="UP000041882">
    <property type="component" value="Unassembled WGS sequence"/>
</dbReference>
<dbReference type="PANTHER" id="PTHR43581">
    <property type="entry name" value="ATP/GTP PHOSPHATASE"/>
    <property type="match status" value="1"/>
</dbReference>
<sequence>MKLKSLTVSKLFDRLDYSLYLDQDIITIITGPNGYGKTILLKIINNFMTKNLQFFFQIKFEYIEIEFADYTLKLEVIDNILYIEKTYLIINKIESFTYQNDSIKNSEFLVGFELEDGQLIKKNYLKSKYKNKFFLKESNDTDIYSSKALEWLDEVIGKTEITFIKAQRLETLNENSDMGMSTELTIKKFSKDLSRKIRKASEVSSSIAQRLDSTFPRRLFEFSHVDSSPEFIKDRLLGLQDTRSNFIKYGLLEFDEENDSLIFRKNSIEKAYTNVLNLYIEDALEKLSAYDELYSKVELFVSLLNEKMLAFKNIKINQERGFYFVSDFGDEIELENLSSGEQNQIVLFYDMIFNTKENSIVLIDEPEISLHVAWQKEFLDSLQKILKVNHIDKVIIATHSPQVINGKWGLTIDLFKIINGESK</sequence>